<reference evidence="8" key="1">
    <citation type="submission" date="2022-08" db="EMBL/GenBank/DDBJ databases">
        <authorList>
            <person name="Somphong A."/>
            <person name="Phongsopitanun W."/>
        </authorList>
    </citation>
    <scope>NUCLEOTIDE SEQUENCE</scope>
    <source>
        <strain evidence="8">LP05-1</strain>
    </source>
</reference>
<dbReference type="Pfam" id="PF00486">
    <property type="entry name" value="Trans_reg_C"/>
    <property type="match status" value="1"/>
</dbReference>
<name>A0ABT2CF72_9ACTN</name>
<evidence type="ECO:0000259" key="7">
    <source>
        <dbReference type="PROSITE" id="PS51755"/>
    </source>
</evidence>
<evidence type="ECO:0000256" key="6">
    <source>
        <dbReference type="PROSITE-ProRule" id="PRU01091"/>
    </source>
</evidence>
<sequence length="272" mass="30089">MGSFEIISDDGRRFAPKAPKLSQMLAVLALARGESVGADTLIREMWGEEPPAGAPKTLQTHVYHARRLLGDAQSNARERQLLVTQAPGYVLDVTDEEVDVRAFERLVRRAQQEADAGRTERASGLAAEALAVWRGPLLGNAPVGDVLTGRIAYVEELRIRALELRVETGITMGRHRELLPELRDLVACFPLHEWFHEQLITVLHRSGRRGEALAAYQHLYRVLGRELGVEPAPAIQRLQAEILGANGGDVSLLRHRREGRPAALLHTRPLAS</sequence>
<dbReference type="SUPFAM" id="SSF46894">
    <property type="entry name" value="C-terminal effector domain of the bipartite response regulators"/>
    <property type="match status" value="1"/>
</dbReference>
<comment type="caution">
    <text evidence="8">The sequence shown here is derived from an EMBL/GenBank/DDBJ whole genome shotgun (WGS) entry which is preliminary data.</text>
</comment>
<dbReference type="SMART" id="SM00862">
    <property type="entry name" value="Trans_reg_C"/>
    <property type="match status" value="1"/>
</dbReference>
<dbReference type="Gene3D" id="1.25.40.10">
    <property type="entry name" value="Tetratricopeptide repeat domain"/>
    <property type="match status" value="1"/>
</dbReference>
<feature type="DNA-binding region" description="OmpR/PhoB-type" evidence="6">
    <location>
        <begin position="1"/>
        <end position="93"/>
    </location>
</feature>
<dbReference type="Pfam" id="PF03704">
    <property type="entry name" value="BTAD"/>
    <property type="match status" value="1"/>
</dbReference>
<evidence type="ECO:0000256" key="4">
    <source>
        <dbReference type="ARBA" id="ARBA00023125"/>
    </source>
</evidence>
<dbReference type="Proteomes" id="UP001431313">
    <property type="component" value="Unassembled WGS sequence"/>
</dbReference>
<organism evidence="8 9">
    <name type="scientific">Streptomyces pyxinae</name>
    <dbReference type="NCBI Taxonomy" id="2970734"/>
    <lineage>
        <taxon>Bacteria</taxon>
        <taxon>Bacillati</taxon>
        <taxon>Actinomycetota</taxon>
        <taxon>Actinomycetes</taxon>
        <taxon>Kitasatosporales</taxon>
        <taxon>Streptomycetaceae</taxon>
        <taxon>Streptomyces</taxon>
    </lineage>
</organism>
<dbReference type="InterPro" id="IPR001867">
    <property type="entry name" value="OmpR/PhoB-type_DNA-bd"/>
</dbReference>
<protein>
    <submittedName>
        <fullName evidence="8">AfsR/SARP family transcriptional regulator</fullName>
    </submittedName>
</protein>
<gene>
    <name evidence="8" type="ORF">NX801_10320</name>
</gene>
<dbReference type="EMBL" id="JANUGQ010000007">
    <property type="protein sequence ID" value="MCS0636050.1"/>
    <property type="molecule type" value="Genomic_DNA"/>
</dbReference>
<evidence type="ECO:0000256" key="5">
    <source>
        <dbReference type="ARBA" id="ARBA00023163"/>
    </source>
</evidence>
<dbReference type="CDD" id="cd15831">
    <property type="entry name" value="BTAD"/>
    <property type="match status" value="1"/>
</dbReference>
<comment type="similarity">
    <text evidence="1">Belongs to the AfsR/DnrI/RedD regulatory family.</text>
</comment>
<dbReference type="InterPro" id="IPR051677">
    <property type="entry name" value="AfsR-DnrI-RedD_regulator"/>
</dbReference>
<dbReference type="InterPro" id="IPR011990">
    <property type="entry name" value="TPR-like_helical_dom_sf"/>
</dbReference>
<dbReference type="InterPro" id="IPR036388">
    <property type="entry name" value="WH-like_DNA-bd_sf"/>
</dbReference>
<evidence type="ECO:0000313" key="8">
    <source>
        <dbReference type="EMBL" id="MCS0636050.1"/>
    </source>
</evidence>
<dbReference type="PROSITE" id="PS51755">
    <property type="entry name" value="OMPR_PHOB"/>
    <property type="match status" value="1"/>
</dbReference>
<dbReference type="PANTHER" id="PTHR35807">
    <property type="entry name" value="TRANSCRIPTIONAL REGULATOR REDD-RELATED"/>
    <property type="match status" value="1"/>
</dbReference>
<dbReference type="InterPro" id="IPR016032">
    <property type="entry name" value="Sig_transdc_resp-reg_C-effctor"/>
</dbReference>
<feature type="domain" description="OmpR/PhoB-type" evidence="7">
    <location>
        <begin position="1"/>
        <end position="93"/>
    </location>
</feature>
<keyword evidence="4 6" id="KW-0238">DNA-binding</keyword>
<dbReference type="SMART" id="SM01043">
    <property type="entry name" value="BTAD"/>
    <property type="match status" value="1"/>
</dbReference>
<keyword evidence="2" id="KW-0902">Two-component regulatory system</keyword>
<dbReference type="PANTHER" id="PTHR35807:SF1">
    <property type="entry name" value="TRANSCRIPTIONAL REGULATOR REDD"/>
    <property type="match status" value="1"/>
</dbReference>
<dbReference type="RefSeq" id="WP_258787029.1">
    <property type="nucleotide sequence ID" value="NZ_JANUGQ010000007.1"/>
</dbReference>
<accession>A0ABT2CF72</accession>
<keyword evidence="5" id="KW-0804">Transcription</keyword>
<evidence type="ECO:0000313" key="9">
    <source>
        <dbReference type="Proteomes" id="UP001431313"/>
    </source>
</evidence>
<evidence type="ECO:0000256" key="2">
    <source>
        <dbReference type="ARBA" id="ARBA00023012"/>
    </source>
</evidence>
<proteinExistence type="inferred from homology"/>
<evidence type="ECO:0000256" key="3">
    <source>
        <dbReference type="ARBA" id="ARBA00023015"/>
    </source>
</evidence>
<dbReference type="SUPFAM" id="SSF48452">
    <property type="entry name" value="TPR-like"/>
    <property type="match status" value="1"/>
</dbReference>
<dbReference type="InterPro" id="IPR005158">
    <property type="entry name" value="BTAD"/>
</dbReference>
<evidence type="ECO:0000256" key="1">
    <source>
        <dbReference type="ARBA" id="ARBA00005820"/>
    </source>
</evidence>
<keyword evidence="9" id="KW-1185">Reference proteome</keyword>
<keyword evidence="3" id="KW-0805">Transcription regulation</keyword>
<dbReference type="Gene3D" id="1.10.10.10">
    <property type="entry name" value="Winged helix-like DNA-binding domain superfamily/Winged helix DNA-binding domain"/>
    <property type="match status" value="1"/>
</dbReference>